<dbReference type="Proteomes" id="UP001220530">
    <property type="component" value="Chromosome"/>
</dbReference>
<proteinExistence type="predicted"/>
<dbReference type="PANTHER" id="PTHR30055">
    <property type="entry name" value="HTH-TYPE TRANSCRIPTIONAL REGULATOR RUTR"/>
    <property type="match status" value="1"/>
</dbReference>
<dbReference type="Pfam" id="PF17918">
    <property type="entry name" value="TetR_C_15"/>
    <property type="match status" value="1"/>
</dbReference>
<dbReference type="InterPro" id="IPR009057">
    <property type="entry name" value="Homeodomain-like_sf"/>
</dbReference>
<organism evidence="4 5">
    <name type="scientific">Devosia algicola</name>
    <dbReference type="NCBI Taxonomy" id="3026418"/>
    <lineage>
        <taxon>Bacteria</taxon>
        <taxon>Pseudomonadati</taxon>
        <taxon>Pseudomonadota</taxon>
        <taxon>Alphaproteobacteria</taxon>
        <taxon>Hyphomicrobiales</taxon>
        <taxon>Devosiaceae</taxon>
        <taxon>Devosia</taxon>
    </lineage>
</organism>
<keyword evidence="1 2" id="KW-0238">DNA-binding</keyword>
<dbReference type="PROSITE" id="PS50977">
    <property type="entry name" value="HTH_TETR_2"/>
    <property type="match status" value="1"/>
</dbReference>
<keyword evidence="5" id="KW-1185">Reference proteome</keyword>
<name>A0ABY7YKV9_9HYPH</name>
<dbReference type="Gene3D" id="1.10.357.10">
    <property type="entry name" value="Tetracycline Repressor, domain 2"/>
    <property type="match status" value="1"/>
</dbReference>
<evidence type="ECO:0000259" key="3">
    <source>
        <dbReference type="PROSITE" id="PS50977"/>
    </source>
</evidence>
<dbReference type="InterPro" id="IPR041669">
    <property type="entry name" value="TetR_C_15"/>
</dbReference>
<protein>
    <submittedName>
        <fullName evidence="4">TetR/AcrR family transcriptional regulator</fullName>
    </submittedName>
</protein>
<dbReference type="EMBL" id="CP118246">
    <property type="protein sequence ID" value="WDR01940.1"/>
    <property type="molecule type" value="Genomic_DNA"/>
</dbReference>
<sequence length="172" mass="18604">MAERAGVSVGSLYQYFPNKQALAAAVVDYYGAAFIERFAEAIAAMPGDSLAEVVDKLVDMAFDDHPQEPQLHRILIGIAPRVGRAEHRRALSVQVAGLIEDVLRQHRAALAADLDPKDAAGMLEAVLETAAHRALEDHPASIAPGRLAAQCKRLIWSYLTQAETHSPSASVW</sequence>
<dbReference type="PANTHER" id="PTHR30055:SF226">
    <property type="entry name" value="HTH-TYPE TRANSCRIPTIONAL REGULATOR PKSA"/>
    <property type="match status" value="1"/>
</dbReference>
<accession>A0ABY7YKV9</accession>
<dbReference type="InterPro" id="IPR001647">
    <property type="entry name" value="HTH_TetR"/>
</dbReference>
<feature type="domain" description="HTH tetR-type" evidence="3">
    <location>
        <begin position="1"/>
        <end position="34"/>
    </location>
</feature>
<dbReference type="InterPro" id="IPR050109">
    <property type="entry name" value="HTH-type_TetR-like_transc_reg"/>
</dbReference>
<evidence type="ECO:0000256" key="1">
    <source>
        <dbReference type="ARBA" id="ARBA00023125"/>
    </source>
</evidence>
<gene>
    <name evidence="4" type="ORF">PSQ19_14745</name>
</gene>
<dbReference type="SUPFAM" id="SSF46689">
    <property type="entry name" value="Homeodomain-like"/>
    <property type="match status" value="1"/>
</dbReference>
<dbReference type="Pfam" id="PF00440">
    <property type="entry name" value="TetR_N"/>
    <property type="match status" value="1"/>
</dbReference>
<evidence type="ECO:0000313" key="4">
    <source>
        <dbReference type="EMBL" id="WDR01940.1"/>
    </source>
</evidence>
<evidence type="ECO:0000256" key="2">
    <source>
        <dbReference type="PROSITE-ProRule" id="PRU00335"/>
    </source>
</evidence>
<reference evidence="4 5" key="1">
    <citation type="submission" date="2023-02" db="EMBL/GenBank/DDBJ databases">
        <title>Devosia algicola sp. nov., isolated from the phycosphere of marine algae.</title>
        <authorList>
            <person name="Kim J.M."/>
            <person name="Lee J.K."/>
            <person name="Choi B.J."/>
            <person name="Bayburt H."/>
            <person name="Jeon C.O."/>
        </authorList>
    </citation>
    <scope>NUCLEOTIDE SEQUENCE [LARGE SCALE GENOMIC DNA]</scope>
    <source>
        <strain evidence="4 5">G20-9</strain>
    </source>
</reference>
<comment type="caution">
    <text evidence="2">Lacks conserved residue(s) required for the propagation of feature annotation.</text>
</comment>
<evidence type="ECO:0000313" key="5">
    <source>
        <dbReference type="Proteomes" id="UP001220530"/>
    </source>
</evidence>